<dbReference type="AlphaFoldDB" id="A0A090MGF5"/>
<organism evidence="2 3">
    <name type="scientific">Afipia felis</name>
    <name type="common">Cat scratch disease bacillus</name>
    <dbReference type="NCBI Taxonomy" id="1035"/>
    <lineage>
        <taxon>Bacteria</taxon>
        <taxon>Pseudomonadati</taxon>
        <taxon>Pseudomonadota</taxon>
        <taxon>Alphaproteobacteria</taxon>
        <taxon>Hyphomicrobiales</taxon>
        <taxon>Nitrobacteraceae</taxon>
        <taxon>Afipia</taxon>
    </lineage>
</organism>
<proteinExistence type="predicted"/>
<dbReference type="Proteomes" id="UP000035762">
    <property type="component" value="Unassembled WGS sequence"/>
</dbReference>
<accession>A0A090MGF5</accession>
<dbReference type="EMBL" id="CCAZ020000001">
    <property type="protein sequence ID" value="CEG06765.1"/>
    <property type="molecule type" value="Genomic_DNA"/>
</dbReference>
<keyword evidence="3" id="KW-1185">Reference proteome</keyword>
<protein>
    <submittedName>
        <fullName evidence="2">Uncharacterized protein</fullName>
    </submittedName>
</protein>
<name>A0A090MGF5_AFIFE</name>
<feature type="compositionally biased region" description="Basic and acidic residues" evidence="1">
    <location>
        <begin position="1"/>
        <end position="11"/>
    </location>
</feature>
<gene>
    <name evidence="2" type="ORF">BN961_00135</name>
</gene>
<evidence type="ECO:0000256" key="1">
    <source>
        <dbReference type="SAM" id="MobiDB-lite"/>
    </source>
</evidence>
<comment type="caution">
    <text evidence="2">The sequence shown here is derived from an EMBL/GenBank/DDBJ whole genome shotgun (WGS) entry which is preliminary data.</text>
</comment>
<evidence type="ECO:0000313" key="2">
    <source>
        <dbReference type="EMBL" id="CEG06765.1"/>
    </source>
</evidence>
<sequence>MRHVRDGERHQLGGVGSAGEPSALDARQMLAHRVHFGDRCAGAQQAFVDLLLLRVRDAFDGRDPVGRAATRDQGQHEIVRTGFRSERQGFLGAAHAGLVGDGMACFDDFDPAGRHGMAVPGGRDARDSVRTQTGIVHVMTLGGGSHRGCGLAGSKDENPSRRRAGQVPAQHLIGVGRAHGSVENGAKQGTFVGH</sequence>
<evidence type="ECO:0000313" key="3">
    <source>
        <dbReference type="Proteomes" id="UP000035762"/>
    </source>
</evidence>
<reference evidence="2 3" key="1">
    <citation type="journal article" date="2014" name="Genome Announc.">
        <title>Genome Sequence of Afipia felis Strain 76713, Isolated in Hospital Water Using an Amoeba Co-Culture Procedure.</title>
        <authorList>
            <person name="Benamar S."/>
            <person name="La Scola B."/>
            <person name="Croce O."/>
        </authorList>
    </citation>
    <scope>NUCLEOTIDE SEQUENCE [LARGE SCALE GENOMIC DNA]</scope>
    <source>
        <strain evidence="2 3">76713</strain>
    </source>
</reference>
<feature type="region of interest" description="Disordered" evidence="1">
    <location>
        <begin position="1"/>
        <end position="21"/>
    </location>
</feature>
<dbReference type="STRING" id="1035.BN961_00135"/>